<gene>
    <name evidence="1" type="ORF">SAMN06296241_3197</name>
</gene>
<dbReference type="PANTHER" id="PTHR48098">
    <property type="entry name" value="ENTEROCHELIN ESTERASE-RELATED"/>
    <property type="match status" value="1"/>
</dbReference>
<dbReference type="RefSeq" id="WP_097057400.1">
    <property type="nucleotide sequence ID" value="NZ_OCMF01000006.1"/>
</dbReference>
<evidence type="ECO:0000313" key="1">
    <source>
        <dbReference type="EMBL" id="SOC81616.1"/>
    </source>
</evidence>
<dbReference type="PROSITE" id="PS51257">
    <property type="entry name" value="PROKAR_LIPOPROTEIN"/>
    <property type="match status" value="1"/>
</dbReference>
<protein>
    <submittedName>
        <fullName evidence="1">Esterase</fullName>
    </submittedName>
</protein>
<organism evidence="1 2">
    <name type="scientific">Salinimicrobium sediminis</name>
    <dbReference type="NCBI Taxonomy" id="1343891"/>
    <lineage>
        <taxon>Bacteria</taxon>
        <taxon>Pseudomonadati</taxon>
        <taxon>Bacteroidota</taxon>
        <taxon>Flavobacteriia</taxon>
        <taxon>Flavobacteriales</taxon>
        <taxon>Flavobacteriaceae</taxon>
        <taxon>Salinimicrobium</taxon>
    </lineage>
</organism>
<evidence type="ECO:0000313" key="2">
    <source>
        <dbReference type="Proteomes" id="UP000219193"/>
    </source>
</evidence>
<dbReference type="Proteomes" id="UP000219193">
    <property type="component" value="Unassembled WGS sequence"/>
</dbReference>
<dbReference type="OrthoDB" id="9803578at2"/>
<keyword evidence="2" id="KW-1185">Reference proteome</keyword>
<dbReference type="Gene3D" id="3.40.50.1820">
    <property type="entry name" value="alpha/beta hydrolase"/>
    <property type="match status" value="1"/>
</dbReference>
<name>A0A285X9D2_9FLAO</name>
<reference evidence="2" key="1">
    <citation type="submission" date="2017-09" db="EMBL/GenBank/DDBJ databases">
        <authorList>
            <person name="Varghese N."/>
            <person name="Submissions S."/>
        </authorList>
    </citation>
    <scope>NUCLEOTIDE SEQUENCE [LARGE SCALE GENOMIC DNA]</scope>
    <source>
        <strain evidence="2">CGMCC 1.12641</strain>
    </source>
</reference>
<dbReference type="InterPro" id="IPR000801">
    <property type="entry name" value="Esterase-like"/>
</dbReference>
<dbReference type="Pfam" id="PF00756">
    <property type="entry name" value="Esterase"/>
    <property type="match status" value="1"/>
</dbReference>
<dbReference type="SUPFAM" id="SSF53474">
    <property type="entry name" value="alpha/beta-Hydrolases"/>
    <property type="match status" value="1"/>
</dbReference>
<sequence>MKISKLVLFIFFMFLIVSACERDSLEEEIMDQQSLDLNYNKVGDETGLIESKLQNRVLNCEALKDNFAGNRFTRKLQIYTPPGYKKNGEHSYPVVYLLHGEPFSEKAFIDKQLFIDFIAPYPIWKQIPDFPEEGFRLWMDGLINDGLIDPMIVVMPNAGTEPYGFSMYTNSALNGNFEDYIVNDLVEYMDSHYNTIPNASGRAVIGHSQGGYAAFKFGMLHPDVFGTVGSHSGLLYLDALFAMPEILIQENPEGFNGPDPTKFFTTAMYAFSAAWSPNLNNPPFYVDLPVEFGEDGNLYPVPEVVGLWYQNDVFHLLDYYHDVLNSLDGLYLDVGIYDELGTHLAHQPVLVKMDNYNVDYTFETYEGGHHTHVFERLARALEFFSNNLNAGNMN</sequence>
<dbReference type="AlphaFoldDB" id="A0A285X9D2"/>
<proteinExistence type="predicted"/>
<dbReference type="EMBL" id="OCMF01000006">
    <property type="protein sequence ID" value="SOC81616.1"/>
    <property type="molecule type" value="Genomic_DNA"/>
</dbReference>
<dbReference type="InterPro" id="IPR029058">
    <property type="entry name" value="AB_hydrolase_fold"/>
</dbReference>
<accession>A0A285X9D2</accession>
<dbReference type="InterPro" id="IPR050583">
    <property type="entry name" value="Mycobacterial_A85_antigen"/>
</dbReference>